<dbReference type="Proteomes" id="UP000688947">
    <property type="component" value="Unassembled WGS sequence"/>
</dbReference>
<proteinExistence type="predicted"/>
<reference evidence="1" key="2">
    <citation type="submission" date="2018-10" db="EMBL/GenBank/DDBJ databases">
        <title>Effector identification in a new, highly contiguous assembly of the strawberry crown rot pathogen Phytophthora cactorum.</title>
        <authorList>
            <person name="Armitage A.D."/>
            <person name="Nellist C.F."/>
            <person name="Bates H."/>
            <person name="Vickerstaff R.J."/>
            <person name="Harrison R.J."/>
        </authorList>
    </citation>
    <scope>NUCLEOTIDE SEQUENCE</scope>
    <source>
        <strain evidence="1">15-7</strain>
        <strain evidence="2">4032</strain>
        <strain evidence="3">4040</strain>
        <strain evidence="4">P421</strain>
    </source>
</reference>
<sequence>MGRNGAELGHQERVTEVVARDLAWVTQGPFVALTVRYVVHFPVQAGTAGSVT</sequence>
<evidence type="ECO:0000313" key="2">
    <source>
        <dbReference type="EMBL" id="KAG2889801.1"/>
    </source>
</evidence>
<dbReference type="EMBL" id="RCMI01001142">
    <property type="protein sequence ID" value="KAG2889801.1"/>
    <property type="molecule type" value="Genomic_DNA"/>
</dbReference>
<comment type="caution">
    <text evidence="6">The sequence shown here is derived from an EMBL/GenBank/DDBJ whole genome shotgun (WGS) entry which is preliminary data.</text>
</comment>
<gene>
    <name evidence="5" type="ORF">JG687_00014309</name>
    <name evidence="6" type="ORF">PC110_g19547</name>
    <name evidence="1" type="ORF">PC113_g16612</name>
    <name evidence="2" type="ORF">PC115_g19649</name>
    <name evidence="3" type="ORF">PC117_g21882</name>
    <name evidence="4" type="ORF">PC129_g8495</name>
</gene>
<accession>A0A329RHY3</accession>
<dbReference type="OrthoDB" id="90723at2759"/>
<dbReference type="Proteomes" id="UP000251314">
    <property type="component" value="Unassembled WGS sequence"/>
</dbReference>
<dbReference type="EMBL" id="RCMV01000249">
    <property type="protein sequence ID" value="KAG3220737.1"/>
    <property type="molecule type" value="Genomic_DNA"/>
</dbReference>
<protein>
    <submittedName>
        <fullName evidence="6">Uncharacterized protein</fullName>
    </submittedName>
</protein>
<evidence type="ECO:0000313" key="4">
    <source>
        <dbReference type="EMBL" id="KAG3220737.1"/>
    </source>
</evidence>
<dbReference type="Proteomes" id="UP000774804">
    <property type="component" value="Unassembled WGS sequence"/>
</dbReference>
<evidence type="ECO:0000313" key="5">
    <source>
        <dbReference type="EMBL" id="KAG6950344.1"/>
    </source>
</evidence>
<keyword evidence="7" id="KW-1185">Reference proteome</keyword>
<evidence type="ECO:0000313" key="6">
    <source>
        <dbReference type="EMBL" id="RAW24030.1"/>
    </source>
</evidence>
<dbReference type="EMBL" id="JAENGZ010001141">
    <property type="protein sequence ID" value="KAG6950344.1"/>
    <property type="molecule type" value="Genomic_DNA"/>
</dbReference>
<dbReference type="Proteomes" id="UP000736787">
    <property type="component" value="Unassembled WGS sequence"/>
</dbReference>
<name>A0A329RHY3_9STRA</name>
<dbReference type="EMBL" id="RCMK01001145">
    <property type="protein sequence ID" value="KAG2900771.1"/>
    <property type="molecule type" value="Genomic_DNA"/>
</dbReference>
<dbReference type="VEuPathDB" id="FungiDB:PC110_g19547"/>
<dbReference type="Proteomes" id="UP000735874">
    <property type="component" value="Unassembled WGS sequence"/>
</dbReference>
<organism evidence="6 7">
    <name type="scientific">Phytophthora cactorum</name>
    <dbReference type="NCBI Taxonomy" id="29920"/>
    <lineage>
        <taxon>Eukaryota</taxon>
        <taxon>Sar</taxon>
        <taxon>Stramenopiles</taxon>
        <taxon>Oomycota</taxon>
        <taxon>Peronosporomycetes</taxon>
        <taxon>Peronosporales</taxon>
        <taxon>Peronosporaceae</taxon>
        <taxon>Phytophthora</taxon>
    </lineage>
</organism>
<dbReference type="Proteomes" id="UP000760860">
    <property type="component" value="Unassembled WGS sequence"/>
</dbReference>
<evidence type="ECO:0000313" key="7">
    <source>
        <dbReference type="Proteomes" id="UP000251314"/>
    </source>
</evidence>
<dbReference type="EMBL" id="RCMG01000669">
    <property type="protein sequence ID" value="KAG2850641.1"/>
    <property type="molecule type" value="Genomic_DNA"/>
</dbReference>
<evidence type="ECO:0000313" key="3">
    <source>
        <dbReference type="EMBL" id="KAG2900771.1"/>
    </source>
</evidence>
<reference evidence="5" key="3">
    <citation type="submission" date="2021-01" db="EMBL/GenBank/DDBJ databases">
        <title>Phytophthora aleatoria, a newly-described species from Pinus radiata is distinct from Phytophthora cactorum isolates based on comparative genomics.</title>
        <authorList>
            <person name="Mcdougal R."/>
            <person name="Panda P."/>
            <person name="Williams N."/>
            <person name="Studholme D.J."/>
        </authorList>
    </citation>
    <scope>NUCLEOTIDE SEQUENCE</scope>
    <source>
        <strain evidence="5">NZFS 3830</strain>
    </source>
</reference>
<dbReference type="EMBL" id="MJFZ01000948">
    <property type="protein sequence ID" value="RAW24030.1"/>
    <property type="molecule type" value="Genomic_DNA"/>
</dbReference>
<reference evidence="6 7" key="1">
    <citation type="submission" date="2018-01" db="EMBL/GenBank/DDBJ databases">
        <title>Draft genome of the strawberry crown rot pathogen Phytophthora cactorum.</title>
        <authorList>
            <person name="Armitage A.D."/>
            <person name="Lysoe E."/>
            <person name="Nellist C.F."/>
            <person name="Harrison R.J."/>
            <person name="Brurberg M.B."/>
        </authorList>
    </citation>
    <scope>NUCLEOTIDE SEQUENCE [LARGE SCALE GENOMIC DNA]</scope>
    <source>
        <strain evidence="6 7">10300</strain>
    </source>
</reference>
<evidence type="ECO:0000313" key="1">
    <source>
        <dbReference type="EMBL" id="KAG2850641.1"/>
    </source>
</evidence>
<dbReference type="AlphaFoldDB" id="A0A329RHY3"/>